<keyword evidence="6" id="KW-1185">Reference proteome</keyword>
<dbReference type="RefSeq" id="XP_018185323.1">
    <property type="nucleotide sequence ID" value="XM_018333420.1"/>
</dbReference>
<dbReference type="EMBL" id="KV407465">
    <property type="protein sequence ID" value="KZF19768.1"/>
    <property type="molecule type" value="Genomic_DNA"/>
</dbReference>
<organism evidence="5 6">
    <name type="scientific">Xylona heveae (strain CBS 132557 / TC161)</name>
    <dbReference type="NCBI Taxonomy" id="1328760"/>
    <lineage>
        <taxon>Eukaryota</taxon>
        <taxon>Fungi</taxon>
        <taxon>Dikarya</taxon>
        <taxon>Ascomycota</taxon>
        <taxon>Pezizomycotina</taxon>
        <taxon>Xylonomycetes</taxon>
        <taxon>Xylonales</taxon>
        <taxon>Xylonaceae</taxon>
        <taxon>Xylona</taxon>
    </lineage>
</organism>
<dbReference type="InterPro" id="IPR035967">
    <property type="entry name" value="SWAP/Surp_sf"/>
</dbReference>
<dbReference type="InterPro" id="IPR008942">
    <property type="entry name" value="ENTH_VHS"/>
</dbReference>
<dbReference type="GO" id="GO:0005634">
    <property type="term" value="C:nucleus"/>
    <property type="evidence" value="ECO:0007669"/>
    <property type="project" value="TreeGrafter"/>
</dbReference>
<dbReference type="AlphaFoldDB" id="A0A165A0B1"/>
<dbReference type="GO" id="GO:0003723">
    <property type="term" value="F:RNA binding"/>
    <property type="evidence" value="ECO:0007669"/>
    <property type="project" value="UniProtKB-KW"/>
</dbReference>
<feature type="compositionally biased region" description="Basic and acidic residues" evidence="3">
    <location>
        <begin position="780"/>
        <end position="792"/>
    </location>
</feature>
<protein>
    <recommendedName>
        <fullName evidence="4">CID domain-containing protein</fullName>
    </recommendedName>
</protein>
<dbReference type="GeneID" id="28898557"/>
<dbReference type="Gene3D" id="1.25.40.90">
    <property type="match status" value="1"/>
</dbReference>
<dbReference type="Gene3D" id="1.10.10.790">
    <property type="entry name" value="Surp module"/>
    <property type="match status" value="1"/>
</dbReference>
<feature type="compositionally biased region" description="Gly residues" evidence="3">
    <location>
        <begin position="108"/>
        <end position="118"/>
    </location>
</feature>
<keyword evidence="1" id="KW-0694">RNA-binding</keyword>
<feature type="region of interest" description="Disordered" evidence="3">
    <location>
        <begin position="154"/>
        <end position="180"/>
    </location>
</feature>
<feature type="coiled-coil region" evidence="2">
    <location>
        <begin position="21"/>
        <end position="48"/>
    </location>
</feature>
<sequence length="836" mass="89935">MDDESKIQEFPDISSKLTAPSKKSLYERQKAEAEAKRLREEAETAAVYEDFVKSFEDNETPKPSLSGPGNRRSGPGTLLGSSFGDIGVGGPPKRHFAGASTGPASGKLGIGARSGPGSLGPLAPSLSRKRAHDGTSAFQRELNQAGDLTQSLAAPAAAFQTSDDEDEAETGPGARERAVPKPTLHLSCLPPGTSQAVIKSLVPASLNVDAVRILPPAGPGSTERKSLSAIVTLARDTPASDIDTAVNALQHRYLGFGFYLSISRHLSSAALGTGASVSASLNSALSSLPFGARPTQGPGLSLARAPPPGPHRGGIAPPSSFATSDAGLYGRGTLPLQVSVRPPSNLKKLKLIHKTIEAMLTHGPEFEALLMSRPEVQRDEKWAWLWDPRSVGGVWFRWRLWEILTGSSASKGRSHSNYDNLKQTVFEGAAPWVSPENNLRFEYTTRLDEFVSDPDYDSSEDEDSAGEESMEKAFLNPLQKAKFTHLLARLPRTTARLRRGDVARVTAFAIEHAGRGGDEVVDIIVSNIEQPFAYRTAHPESKNSRADADDAAEDNMEDKSKDGKEDTSSAKLIALYLVSDILSSSSTSGVRHAWRYRGLFEAALKRRKLFESLGRLEKDLQWGRLRADKWKRSVNSVLSLWEGWCVFPQATQEHFSSVFSNPPLTAAEEAAVAAESAAASAPRPSAPKSKWKTVDVNASPAETPQTPDIAAASSTLPEAPTEEAGLDGEPMVEDEDIDGVPMDEDIDGVPMPEEDEDVDGMPMQNDLELEPQGVDLDAQESGRDSSVSKKEGSSTNSSNITTNDFKGAQPLPTQEAPPRRRRPKAEDMFADSDEGE</sequence>
<feature type="region of interest" description="Disordered" evidence="3">
    <location>
        <begin position="451"/>
        <end position="471"/>
    </location>
</feature>
<feature type="compositionally biased region" description="Low complexity" evidence="3">
    <location>
        <begin position="793"/>
        <end position="803"/>
    </location>
</feature>
<feature type="region of interest" description="Disordered" evidence="3">
    <location>
        <begin position="675"/>
        <end position="836"/>
    </location>
</feature>
<evidence type="ECO:0000256" key="1">
    <source>
        <dbReference type="ARBA" id="ARBA00022884"/>
    </source>
</evidence>
<dbReference type="PANTHER" id="PTHR23140:SF0">
    <property type="entry name" value="U2 SNRNP-ASSOCIATED SURP MOTIF-CONTAINING PROTEIN"/>
    <property type="match status" value="1"/>
</dbReference>
<dbReference type="Pfam" id="PF01805">
    <property type="entry name" value="Surp"/>
    <property type="match status" value="1"/>
</dbReference>
<dbReference type="InterPro" id="IPR051485">
    <property type="entry name" value="SR-CTD_assoc_factor"/>
</dbReference>
<evidence type="ECO:0000256" key="3">
    <source>
        <dbReference type="SAM" id="MobiDB-lite"/>
    </source>
</evidence>
<accession>A0A165A0B1</accession>
<evidence type="ECO:0000259" key="4">
    <source>
        <dbReference type="PROSITE" id="PS51391"/>
    </source>
</evidence>
<dbReference type="InterPro" id="IPR000061">
    <property type="entry name" value="Surp"/>
</dbReference>
<feature type="domain" description="CID" evidence="4">
    <location>
        <begin position="475"/>
        <end position="663"/>
    </location>
</feature>
<dbReference type="OrthoDB" id="377209at2759"/>
<feature type="compositionally biased region" description="Basic and acidic residues" evidence="3">
    <location>
        <begin position="537"/>
        <end position="548"/>
    </location>
</feature>
<dbReference type="STRING" id="1328760.A0A165A0B1"/>
<dbReference type="InterPro" id="IPR006569">
    <property type="entry name" value="CID_dom"/>
</dbReference>
<evidence type="ECO:0000256" key="2">
    <source>
        <dbReference type="SAM" id="Coils"/>
    </source>
</evidence>
<keyword evidence="2" id="KW-0175">Coiled coil</keyword>
<feature type="region of interest" description="Disordered" evidence="3">
    <location>
        <begin position="295"/>
        <end position="317"/>
    </location>
</feature>
<gene>
    <name evidence="5" type="ORF">L228DRAFT_250851</name>
</gene>
<feature type="compositionally biased region" description="Low complexity" evidence="3">
    <location>
        <begin position="675"/>
        <end position="687"/>
    </location>
</feature>
<feature type="compositionally biased region" description="Acidic residues" evidence="3">
    <location>
        <begin position="720"/>
        <end position="759"/>
    </location>
</feature>
<dbReference type="PANTHER" id="PTHR23140">
    <property type="entry name" value="RNA PROCESSING PROTEIN LD23810P"/>
    <property type="match status" value="1"/>
</dbReference>
<dbReference type="Proteomes" id="UP000076632">
    <property type="component" value="Unassembled WGS sequence"/>
</dbReference>
<dbReference type="InParanoid" id="A0A165A0B1"/>
<dbReference type="GO" id="GO:0006396">
    <property type="term" value="P:RNA processing"/>
    <property type="evidence" value="ECO:0007669"/>
    <property type="project" value="InterPro"/>
</dbReference>
<dbReference type="SUPFAM" id="SSF109905">
    <property type="entry name" value="Surp module (SWAP domain)"/>
    <property type="match status" value="1"/>
</dbReference>
<feature type="compositionally biased region" description="Polar residues" evidence="3">
    <location>
        <begin position="700"/>
        <end position="716"/>
    </location>
</feature>
<reference evidence="5 6" key="1">
    <citation type="journal article" date="2016" name="Fungal Biol.">
        <title>The genome of Xylona heveae provides a window into fungal endophytism.</title>
        <authorList>
            <person name="Gazis R."/>
            <person name="Kuo A."/>
            <person name="Riley R."/>
            <person name="LaButti K."/>
            <person name="Lipzen A."/>
            <person name="Lin J."/>
            <person name="Amirebrahimi M."/>
            <person name="Hesse C.N."/>
            <person name="Spatafora J.W."/>
            <person name="Henrissat B."/>
            <person name="Hainaut M."/>
            <person name="Grigoriev I.V."/>
            <person name="Hibbett D.S."/>
        </authorList>
    </citation>
    <scope>NUCLEOTIDE SEQUENCE [LARGE SCALE GENOMIC DNA]</scope>
    <source>
        <strain evidence="5 6">TC161</strain>
    </source>
</reference>
<feature type="region of interest" description="Disordered" evidence="3">
    <location>
        <begin position="535"/>
        <end position="565"/>
    </location>
</feature>
<evidence type="ECO:0000313" key="6">
    <source>
        <dbReference type="Proteomes" id="UP000076632"/>
    </source>
</evidence>
<feature type="compositionally biased region" description="Acidic residues" evidence="3">
    <location>
        <begin position="451"/>
        <end position="468"/>
    </location>
</feature>
<dbReference type="OMA" id="VWYRWKL"/>
<name>A0A165A0B1_XYLHT</name>
<proteinExistence type="predicted"/>
<dbReference type="PROSITE" id="PS51391">
    <property type="entry name" value="CID"/>
    <property type="match status" value="1"/>
</dbReference>
<evidence type="ECO:0000313" key="5">
    <source>
        <dbReference type="EMBL" id="KZF19768.1"/>
    </source>
</evidence>
<feature type="region of interest" description="Disordered" evidence="3">
    <location>
        <begin position="52"/>
        <end position="135"/>
    </location>
</feature>